<protein>
    <submittedName>
        <fullName evidence="1">Uncharacterized protein</fullName>
    </submittedName>
</protein>
<gene>
    <name evidence="1" type="ORF">KPL71_007441</name>
</gene>
<reference evidence="2" key="1">
    <citation type="journal article" date="2023" name="Hortic. Res.">
        <title>A chromosome-level phased genome enabling allele-level studies in sweet orange: a case study on citrus Huanglongbing tolerance.</title>
        <authorList>
            <person name="Wu B."/>
            <person name="Yu Q."/>
            <person name="Deng Z."/>
            <person name="Duan Y."/>
            <person name="Luo F."/>
            <person name="Gmitter F. Jr."/>
        </authorList>
    </citation>
    <scope>NUCLEOTIDE SEQUENCE [LARGE SCALE GENOMIC DNA]</scope>
    <source>
        <strain evidence="2">cv. Valencia</strain>
    </source>
</reference>
<comment type="caution">
    <text evidence="1">The sequence shown here is derived from an EMBL/GenBank/DDBJ whole genome shotgun (WGS) entry which is preliminary data.</text>
</comment>
<name>A0ACB8LYT4_CITSI</name>
<accession>A0ACB8LYT4</accession>
<proteinExistence type="predicted"/>
<evidence type="ECO:0000313" key="2">
    <source>
        <dbReference type="Proteomes" id="UP000829398"/>
    </source>
</evidence>
<dbReference type="EMBL" id="CM039172">
    <property type="protein sequence ID" value="KAH9778728.1"/>
    <property type="molecule type" value="Genomic_DNA"/>
</dbReference>
<organism evidence="1 2">
    <name type="scientific">Citrus sinensis</name>
    <name type="common">Sweet orange</name>
    <name type="synonym">Citrus aurantium var. sinensis</name>
    <dbReference type="NCBI Taxonomy" id="2711"/>
    <lineage>
        <taxon>Eukaryota</taxon>
        <taxon>Viridiplantae</taxon>
        <taxon>Streptophyta</taxon>
        <taxon>Embryophyta</taxon>
        <taxon>Tracheophyta</taxon>
        <taxon>Spermatophyta</taxon>
        <taxon>Magnoliopsida</taxon>
        <taxon>eudicotyledons</taxon>
        <taxon>Gunneridae</taxon>
        <taxon>Pentapetalae</taxon>
        <taxon>rosids</taxon>
        <taxon>malvids</taxon>
        <taxon>Sapindales</taxon>
        <taxon>Rutaceae</taxon>
        <taxon>Aurantioideae</taxon>
        <taxon>Citrus</taxon>
    </lineage>
</organism>
<sequence length="237" mass="26249">MNMRPNWELKQCCNHEQVVFLVTVSVCTVVILALWRTILLKPFKLVTVFLHEASHAIACKLTCGKVEGIQVHADEGGTTQTRGGVYLFILPAGYLGSSFWGMLLILASTTLLTARIAAGCLVAALLVVLLVAKNWTLRGLCIGKYCHLNVESSRFVIFLGVIWVLQETTDIRILRYIILFIGVMNSLFSVLVHSSDAEKFAEVCPCPCNGIRWGIIWGLISFFFLCGAMYFGLVILS</sequence>
<evidence type="ECO:0000313" key="1">
    <source>
        <dbReference type="EMBL" id="KAH9778728.1"/>
    </source>
</evidence>
<keyword evidence="2" id="KW-1185">Reference proteome</keyword>
<dbReference type="Proteomes" id="UP000829398">
    <property type="component" value="Chromosome 3"/>
</dbReference>